<sequence length="138" mass="14429">MMQVPPPPMGPPPSAHTYMIPPPIESLLCSSAAPLSLPYWLQPPGCRSTVTKSQNRIYQPAKLSSPAKSQGSTRQLRPVIKTGFNIATGGGGGSLSSGSGPDSGSDSEVSSQPRNSPPSAPKKVVTFNYLTQVQLVDI</sequence>
<evidence type="ECO:0000256" key="1">
    <source>
        <dbReference type="SAM" id="MobiDB-lite"/>
    </source>
</evidence>
<dbReference type="GeneID" id="100898744"/>
<dbReference type="KEGG" id="goe:100898744"/>
<dbReference type="Proteomes" id="UP000694867">
    <property type="component" value="Unplaced"/>
</dbReference>
<dbReference type="RefSeq" id="XP_003742149.2">
    <property type="nucleotide sequence ID" value="XM_003742101.2"/>
</dbReference>
<dbReference type="AlphaFoldDB" id="A0AAJ6QS69"/>
<accession>A0AAJ6QS69</accession>
<organism evidence="2 3">
    <name type="scientific">Galendromus occidentalis</name>
    <name type="common">western predatory mite</name>
    <dbReference type="NCBI Taxonomy" id="34638"/>
    <lineage>
        <taxon>Eukaryota</taxon>
        <taxon>Metazoa</taxon>
        <taxon>Ecdysozoa</taxon>
        <taxon>Arthropoda</taxon>
        <taxon>Chelicerata</taxon>
        <taxon>Arachnida</taxon>
        <taxon>Acari</taxon>
        <taxon>Parasitiformes</taxon>
        <taxon>Mesostigmata</taxon>
        <taxon>Gamasina</taxon>
        <taxon>Phytoseioidea</taxon>
        <taxon>Phytoseiidae</taxon>
        <taxon>Typhlodrominae</taxon>
        <taxon>Galendromus</taxon>
    </lineage>
</organism>
<feature type="region of interest" description="Disordered" evidence="1">
    <location>
        <begin position="50"/>
        <end position="123"/>
    </location>
</feature>
<feature type="compositionally biased region" description="Low complexity" evidence="1">
    <location>
        <begin position="96"/>
        <end position="111"/>
    </location>
</feature>
<feature type="compositionally biased region" description="Polar residues" evidence="1">
    <location>
        <begin position="66"/>
        <end position="75"/>
    </location>
</feature>
<reference evidence="3" key="1">
    <citation type="submission" date="2025-08" db="UniProtKB">
        <authorList>
            <consortium name="RefSeq"/>
        </authorList>
    </citation>
    <scope>IDENTIFICATION</scope>
</reference>
<proteinExistence type="predicted"/>
<keyword evidence="2" id="KW-1185">Reference proteome</keyword>
<name>A0AAJ6QS69_9ACAR</name>
<evidence type="ECO:0000313" key="2">
    <source>
        <dbReference type="Proteomes" id="UP000694867"/>
    </source>
</evidence>
<gene>
    <name evidence="3" type="primary">LOC100898744</name>
</gene>
<evidence type="ECO:0000313" key="3">
    <source>
        <dbReference type="RefSeq" id="XP_003742149.2"/>
    </source>
</evidence>
<protein>
    <submittedName>
        <fullName evidence="3">Uncharacterized protein LOC100898744</fullName>
    </submittedName>
</protein>